<dbReference type="Proteomes" id="UP000245539">
    <property type="component" value="Unassembled WGS sequence"/>
</dbReference>
<keyword evidence="3" id="KW-1185">Reference proteome</keyword>
<gene>
    <name evidence="2" type="ORF">DKW60_03530</name>
</gene>
<keyword evidence="1" id="KW-0472">Membrane</keyword>
<feature type="transmembrane region" description="Helical" evidence="1">
    <location>
        <begin position="195"/>
        <end position="215"/>
    </location>
</feature>
<dbReference type="RefSeq" id="WP_109836277.1">
    <property type="nucleotide sequence ID" value="NZ_QGKM01000005.1"/>
</dbReference>
<dbReference type="EMBL" id="QGKM01000005">
    <property type="protein sequence ID" value="PWR00223.1"/>
    <property type="molecule type" value="Genomic_DNA"/>
</dbReference>
<evidence type="ECO:0000256" key="1">
    <source>
        <dbReference type="SAM" id="Phobius"/>
    </source>
</evidence>
<comment type="caution">
    <text evidence="2">The sequence shown here is derived from an EMBL/GenBank/DDBJ whole genome shotgun (WGS) entry which is preliminary data.</text>
</comment>
<dbReference type="AlphaFoldDB" id="A0A317CV54"/>
<reference evidence="2 3" key="1">
    <citation type="submission" date="2018-05" db="EMBL/GenBank/DDBJ databases">
        <title>Leucothrix arctica sp. nov., isolated from Arctic seawater.</title>
        <authorList>
            <person name="Choi A."/>
            <person name="Baek K."/>
        </authorList>
    </citation>
    <scope>NUCLEOTIDE SEQUENCE [LARGE SCALE GENOMIC DNA]</scope>
    <source>
        <strain evidence="2 3">JCM 18388</strain>
    </source>
</reference>
<evidence type="ECO:0000313" key="3">
    <source>
        <dbReference type="Proteomes" id="UP000245539"/>
    </source>
</evidence>
<sequence length="216" mass="23785">MKPTSVLGIFAWLSKGKPPLNDEPVESAGDSMAEDDAESGITSLEKTNVTVISANGSVKVYVRDVEYNLRLMKPAHGVGVPELKRSLERNREMMGQSFEKMQSIYRNFRTTTDPLVIETEGAYRTATKNALVARANIDVLIPLINIRGGDAEYEGAGEGLPIEQHVEKLRRTAELMVDFELGSDEDDEDDGEVNLQSVFIAGVIVVLVVMLLKVFL</sequence>
<organism evidence="2 3">
    <name type="scientific">Leucothrix pacifica</name>
    <dbReference type="NCBI Taxonomy" id="1247513"/>
    <lineage>
        <taxon>Bacteria</taxon>
        <taxon>Pseudomonadati</taxon>
        <taxon>Pseudomonadota</taxon>
        <taxon>Gammaproteobacteria</taxon>
        <taxon>Thiotrichales</taxon>
        <taxon>Thiotrichaceae</taxon>
        <taxon>Leucothrix</taxon>
    </lineage>
</organism>
<name>A0A317CV54_9GAMM</name>
<evidence type="ECO:0000313" key="2">
    <source>
        <dbReference type="EMBL" id="PWR00223.1"/>
    </source>
</evidence>
<proteinExistence type="predicted"/>
<dbReference type="OrthoDB" id="5625392at2"/>
<keyword evidence="1" id="KW-0812">Transmembrane</keyword>
<accession>A0A317CV54</accession>
<keyword evidence="1" id="KW-1133">Transmembrane helix</keyword>
<protein>
    <submittedName>
        <fullName evidence="2">Uncharacterized protein</fullName>
    </submittedName>
</protein>